<dbReference type="InterPro" id="IPR024437">
    <property type="entry name" value="DUF3825"/>
</dbReference>
<dbReference type="CDD" id="cd04458">
    <property type="entry name" value="CSP_CDS"/>
    <property type="match status" value="1"/>
</dbReference>
<evidence type="ECO:0000259" key="3">
    <source>
        <dbReference type="PROSITE" id="PS51857"/>
    </source>
</evidence>
<dbReference type="PROSITE" id="PS51857">
    <property type="entry name" value="CSD_2"/>
    <property type="match status" value="1"/>
</dbReference>
<organism evidence="4 5">
    <name type="scientific">Ruegeria marisrubri</name>
    <dbReference type="NCBI Taxonomy" id="1685379"/>
    <lineage>
        <taxon>Bacteria</taxon>
        <taxon>Pseudomonadati</taxon>
        <taxon>Pseudomonadota</taxon>
        <taxon>Alphaproteobacteria</taxon>
        <taxon>Rhodobacterales</taxon>
        <taxon>Roseobacteraceae</taxon>
        <taxon>Ruegeria</taxon>
    </lineage>
</organism>
<protein>
    <recommendedName>
        <fullName evidence="3">CSD domain-containing protein</fullName>
    </recommendedName>
</protein>
<evidence type="ECO:0000313" key="5">
    <source>
        <dbReference type="Proteomes" id="UP000053791"/>
    </source>
</evidence>
<feature type="region of interest" description="Disordered" evidence="2">
    <location>
        <begin position="418"/>
        <end position="459"/>
    </location>
</feature>
<dbReference type="SUPFAM" id="SSF50249">
    <property type="entry name" value="Nucleic acid-binding proteins"/>
    <property type="match status" value="1"/>
</dbReference>
<dbReference type="GO" id="GO:0003676">
    <property type="term" value="F:nucleic acid binding"/>
    <property type="evidence" value="ECO:0007669"/>
    <property type="project" value="InterPro"/>
</dbReference>
<feature type="domain" description="CSD" evidence="3">
    <location>
        <begin position="1"/>
        <end position="67"/>
    </location>
</feature>
<dbReference type="SMART" id="SM00357">
    <property type="entry name" value="CSP"/>
    <property type="match status" value="1"/>
</dbReference>
<evidence type="ECO:0000256" key="1">
    <source>
        <dbReference type="RuleBase" id="RU000408"/>
    </source>
</evidence>
<feature type="compositionally biased region" description="Basic and acidic residues" evidence="2">
    <location>
        <begin position="427"/>
        <end position="450"/>
    </location>
</feature>
<reference evidence="4 5" key="1">
    <citation type="submission" date="2015-12" db="EMBL/GenBank/DDBJ databases">
        <authorList>
            <person name="Shamseldin A."/>
            <person name="Moawad H."/>
            <person name="Abd El-Rahim W.M."/>
            <person name="Sadowsky M.J."/>
        </authorList>
    </citation>
    <scope>NUCLEOTIDE SEQUENCE [LARGE SCALE GENOMIC DNA]</scope>
    <source>
        <strain evidence="4 5">ZGT118</strain>
    </source>
</reference>
<dbReference type="Proteomes" id="UP000053791">
    <property type="component" value="Unassembled WGS sequence"/>
</dbReference>
<dbReference type="OrthoDB" id="5493836at2"/>
<proteinExistence type="predicted"/>
<keyword evidence="5" id="KW-1185">Reference proteome</keyword>
<dbReference type="Pfam" id="PF00313">
    <property type="entry name" value="CSD"/>
    <property type="match status" value="1"/>
</dbReference>
<sequence length="459" mass="51993">MQGRIKAYVHEKGFGFIKVDGQSNDVFFHISSVKDTSVRCVIDELVEFDASESKRKPGTLEASNVRLAAGYEHAAFRPTGHPSSYLLQWGFTQLDDVDPRGNKCRGVLHDLAKIALDEDWAYGDTHNPRTPFPILRNYLINTFYKQYRDGRVAEVAHGGKSWAAFNTGLVDDRYDPIFALYEQNDRPPRPWKFHSFCRPNIGRDGQILARNFNPLPAAPKYFEKAEDVIFDPDTPIQPRYDHIVYDSIEKGRYPAEFLKKHVPNGLEWTDPASLEKPDREAFLRSFRVALEADARTDRDIRNRIDDAIALAVKRARWNFKTAIPLYYPKANAISLLLPIALVDDDKVDLALVATRTAAGGYSGETVYKLKWAYDHARLVCRPDSDWLTPSAGDGVEEDDEQVEEAAAEAAVEDSIAEEYTTSGEAEMAMHRDEGPWRKPSTDPETTRKESLFSGLFGRR</sequence>
<comment type="subcellular location">
    <subcellularLocation>
        <location evidence="1">Cytoplasm</location>
    </subcellularLocation>
</comment>
<dbReference type="PROSITE" id="PS00352">
    <property type="entry name" value="CSD_1"/>
    <property type="match status" value="1"/>
</dbReference>
<accession>A0A101CZ48</accession>
<dbReference type="InterPro" id="IPR012340">
    <property type="entry name" value="NA-bd_OB-fold"/>
</dbReference>
<dbReference type="InterPro" id="IPR019844">
    <property type="entry name" value="CSD_CS"/>
</dbReference>
<dbReference type="AlphaFoldDB" id="A0A101CZ48"/>
<evidence type="ECO:0000313" key="4">
    <source>
        <dbReference type="EMBL" id="KUJ85972.1"/>
    </source>
</evidence>
<dbReference type="GO" id="GO:0005829">
    <property type="term" value="C:cytosol"/>
    <property type="evidence" value="ECO:0007669"/>
    <property type="project" value="UniProtKB-ARBA"/>
</dbReference>
<dbReference type="EMBL" id="LQBQ01000001">
    <property type="protein sequence ID" value="KUJ85972.1"/>
    <property type="molecule type" value="Genomic_DNA"/>
</dbReference>
<comment type="caution">
    <text evidence="4">The sequence shown here is derived from an EMBL/GenBank/DDBJ whole genome shotgun (WGS) entry which is preliminary data.</text>
</comment>
<name>A0A101CZ48_9RHOB</name>
<dbReference type="Pfam" id="PF12873">
    <property type="entry name" value="DUF3825"/>
    <property type="match status" value="1"/>
</dbReference>
<dbReference type="Gene3D" id="2.40.50.140">
    <property type="entry name" value="Nucleic acid-binding proteins"/>
    <property type="match status" value="1"/>
</dbReference>
<dbReference type="RefSeq" id="WP_068344328.1">
    <property type="nucleotide sequence ID" value="NZ_LQBQ01000001.1"/>
</dbReference>
<dbReference type="InterPro" id="IPR011129">
    <property type="entry name" value="CSD"/>
</dbReference>
<dbReference type="InterPro" id="IPR002059">
    <property type="entry name" value="CSP_DNA-bd"/>
</dbReference>
<dbReference type="STRING" id="1685379.AVO45_03090"/>
<gene>
    <name evidence="4" type="ORF">AVO45_03090</name>
</gene>
<evidence type="ECO:0000256" key="2">
    <source>
        <dbReference type="SAM" id="MobiDB-lite"/>
    </source>
</evidence>